<dbReference type="EMBL" id="JAHRIP010004787">
    <property type="protein sequence ID" value="MEQ2281809.1"/>
    <property type="molecule type" value="Genomic_DNA"/>
</dbReference>
<feature type="compositionally biased region" description="Polar residues" evidence="1">
    <location>
        <begin position="58"/>
        <end position="68"/>
    </location>
</feature>
<protein>
    <recommendedName>
        <fullName evidence="5">Secreted protein</fullName>
    </recommendedName>
</protein>
<evidence type="ECO:0000256" key="1">
    <source>
        <dbReference type="SAM" id="MobiDB-lite"/>
    </source>
</evidence>
<feature type="region of interest" description="Disordered" evidence="1">
    <location>
        <begin position="22"/>
        <end position="96"/>
    </location>
</feature>
<evidence type="ECO:0000313" key="3">
    <source>
        <dbReference type="EMBL" id="MEQ2281809.1"/>
    </source>
</evidence>
<keyword evidence="4" id="KW-1185">Reference proteome</keyword>
<dbReference type="Proteomes" id="UP001469553">
    <property type="component" value="Unassembled WGS sequence"/>
</dbReference>
<gene>
    <name evidence="3" type="ORF">AMECASPLE_034177</name>
</gene>
<feature type="compositionally biased region" description="Pro residues" evidence="1">
    <location>
        <begin position="32"/>
        <end position="43"/>
    </location>
</feature>
<organism evidence="3 4">
    <name type="scientific">Ameca splendens</name>
    <dbReference type="NCBI Taxonomy" id="208324"/>
    <lineage>
        <taxon>Eukaryota</taxon>
        <taxon>Metazoa</taxon>
        <taxon>Chordata</taxon>
        <taxon>Craniata</taxon>
        <taxon>Vertebrata</taxon>
        <taxon>Euteleostomi</taxon>
        <taxon>Actinopterygii</taxon>
        <taxon>Neopterygii</taxon>
        <taxon>Teleostei</taxon>
        <taxon>Neoteleostei</taxon>
        <taxon>Acanthomorphata</taxon>
        <taxon>Ovalentaria</taxon>
        <taxon>Atherinomorphae</taxon>
        <taxon>Cyprinodontiformes</taxon>
        <taxon>Goodeidae</taxon>
        <taxon>Ameca</taxon>
    </lineage>
</organism>
<name>A0ABV0XK31_9TELE</name>
<evidence type="ECO:0008006" key="5">
    <source>
        <dbReference type="Google" id="ProtNLM"/>
    </source>
</evidence>
<feature type="chain" id="PRO_5047300610" description="Secreted protein" evidence="2">
    <location>
        <begin position="23"/>
        <end position="165"/>
    </location>
</feature>
<sequence length="165" mass="17866">MKCLSLRLVLVVFRFIRDQVAGAADSAETPRRPSPQTPPPAPPGEAQGVPRPAERHSLSSVPWASSQWDVPGTPPEEGVQEASGIDARATSTGSSRCGGGVSFLIILRPTELDILLDHVCDRVPLSELPHPDGGHQFVPEPQSKNEPFWKILVRLESLPHCFSPN</sequence>
<evidence type="ECO:0000256" key="2">
    <source>
        <dbReference type="SAM" id="SignalP"/>
    </source>
</evidence>
<accession>A0ABV0XK31</accession>
<keyword evidence="2" id="KW-0732">Signal</keyword>
<reference evidence="3 4" key="1">
    <citation type="submission" date="2021-06" db="EMBL/GenBank/DDBJ databases">
        <authorList>
            <person name="Palmer J.M."/>
        </authorList>
    </citation>
    <scope>NUCLEOTIDE SEQUENCE [LARGE SCALE GENOMIC DNA]</scope>
    <source>
        <strain evidence="3 4">AS_MEX2019</strain>
        <tissue evidence="3">Muscle</tissue>
    </source>
</reference>
<evidence type="ECO:0000313" key="4">
    <source>
        <dbReference type="Proteomes" id="UP001469553"/>
    </source>
</evidence>
<comment type="caution">
    <text evidence="3">The sequence shown here is derived from an EMBL/GenBank/DDBJ whole genome shotgun (WGS) entry which is preliminary data.</text>
</comment>
<feature type="signal peptide" evidence="2">
    <location>
        <begin position="1"/>
        <end position="22"/>
    </location>
</feature>
<proteinExistence type="predicted"/>